<dbReference type="GO" id="GO:0006235">
    <property type="term" value="P:dTTP biosynthetic process"/>
    <property type="evidence" value="ECO:0007669"/>
    <property type="project" value="UniProtKB-UniRule"/>
</dbReference>
<dbReference type="InterPro" id="IPR039430">
    <property type="entry name" value="Thymidylate_kin-like_dom"/>
</dbReference>
<dbReference type="GO" id="GO:0004798">
    <property type="term" value="F:dTMP kinase activity"/>
    <property type="evidence" value="ECO:0007669"/>
    <property type="project" value="UniProtKB-UniRule"/>
</dbReference>
<dbReference type="Pfam" id="PF02223">
    <property type="entry name" value="Thymidylate_kin"/>
    <property type="match status" value="1"/>
</dbReference>
<evidence type="ECO:0000256" key="5">
    <source>
        <dbReference type="ARBA" id="ARBA00022727"/>
    </source>
</evidence>
<keyword evidence="8 11" id="KW-0067">ATP-binding</keyword>
<dbReference type="EMBL" id="CP017603">
    <property type="protein sequence ID" value="AOY75473.1"/>
    <property type="molecule type" value="Genomic_DNA"/>
</dbReference>
<dbReference type="EMBL" id="CP020559">
    <property type="protein sequence ID" value="ARE85760.1"/>
    <property type="molecule type" value="Genomic_DNA"/>
</dbReference>
<keyword evidence="4 11" id="KW-0808">Transferase</keyword>
<sequence length="210" mass="23518">MKKGLFISIEGLDGAGKSTQMQFMKSFFQEKGLEVLITREPGGTIIGEKVRSIILDKQHEEMASTTEALLYAASRAQHVTQVILPALKEGKVVLCDRFVDSSIAYQGVGRQLGYHVIKTINDFATQGLSPDLTIFFDIPPEVTLQRINREEVDRLEQEKIDFHRAVYDAYIDLAKQDSARIKVIKADRAIDGIKKDVEKLLIKIIGEGIL</sequence>
<dbReference type="CDD" id="cd01672">
    <property type="entry name" value="TMPK"/>
    <property type="match status" value="1"/>
</dbReference>
<dbReference type="GO" id="GO:0005829">
    <property type="term" value="C:cytosol"/>
    <property type="evidence" value="ECO:0007669"/>
    <property type="project" value="TreeGrafter"/>
</dbReference>
<dbReference type="Proteomes" id="UP000177894">
    <property type="component" value="Chromosome"/>
</dbReference>
<evidence type="ECO:0000313" key="13">
    <source>
        <dbReference type="EMBL" id="AOY75473.1"/>
    </source>
</evidence>
<evidence type="ECO:0000256" key="1">
    <source>
        <dbReference type="ARBA" id="ARBA00009776"/>
    </source>
</evidence>
<protein>
    <recommendedName>
        <fullName evidence="3 11">Thymidylate kinase</fullName>
        <ecNumber evidence="2 11">2.7.4.9</ecNumber>
    </recommendedName>
    <alternativeName>
        <fullName evidence="11">dTMP kinase</fullName>
    </alternativeName>
</protein>
<keyword evidence="15" id="KW-1185">Reference proteome</keyword>
<dbReference type="PROSITE" id="PS01331">
    <property type="entry name" value="THYMIDYLATE_KINASE"/>
    <property type="match status" value="1"/>
</dbReference>
<accession>A0AAC9RK87</accession>
<evidence type="ECO:0000256" key="11">
    <source>
        <dbReference type="HAMAP-Rule" id="MF_00165"/>
    </source>
</evidence>
<evidence type="ECO:0000313" key="16">
    <source>
        <dbReference type="Proteomes" id="UP000192478"/>
    </source>
</evidence>
<keyword evidence="6 11" id="KW-0547">Nucleotide-binding</keyword>
<evidence type="ECO:0000259" key="12">
    <source>
        <dbReference type="Pfam" id="PF02223"/>
    </source>
</evidence>
<dbReference type="InterPro" id="IPR018094">
    <property type="entry name" value="Thymidylate_kinase"/>
</dbReference>
<dbReference type="GO" id="GO:0006227">
    <property type="term" value="P:dUDP biosynthetic process"/>
    <property type="evidence" value="ECO:0007669"/>
    <property type="project" value="TreeGrafter"/>
</dbReference>
<dbReference type="SUPFAM" id="SSF52540">
    <property type="entry name" value="P-loop containing nucleoside triphosphate hydrolases"/>
    <property type="match status" value="1"/>
</dbReference>
<dbReference type="GO" id="GO:0006233">
    <property type="term" value="P:dTDP biosynthetic process"/>
    <property type="evidence" value="ECO:0007669"/>
    <property type="project" value="InterPro"/>
</dbReference>
<dbReference type="FunFam" id="3.40.50.300:FF:000225">
    <property type="entry name" value="Thymidylate kinase"/>
    <property type="match status" value="1"/>
</dbReference>
<proteinExistence type="inferred from homology"/>
<feature type="domain" description="Thymidylate kinase-like" evidence="12">
    <location>
        <begin position="9"/>
        <end position="196"/>
    </location>
</feature>
<evidence type="ECO:0000256" key="10">
    <source>
        <dbReference type="ARBA" id="ARBA00057735"/>
    </source>
</evidence>
<dbReference type="HAMAP" id="MF_00165">
    <property type="entry name" value="Thymidylate_kinase"/>
    <property type="match status" value="1"/>
</dbReference>
<dbReference type="EC" id="2.7.4.9" evidence="2 11"/>
<dbReference type="Proteomes" id="UP000192478">
    <property type="component" value="Chromosome"/>
</dbReference>
<gene>
    <name evidence="11 14" type="primary">tmk</name>
    <name evidence="13" type="ORF">BJL90_05925</name>
    <name evidence="14" type="ORF">CLFO_00760</name>
</gene>
<keyword evidence="5 11" id="KW-0545">Nucleotide biosynthesis</keyword>
<evidence type="ECO:0000256" key="4">
    <source>
        <dbReference type="ARBA" id="ARBA00022679"/>
    </source>
</evidence>
<dbReference type="InterPro" id="IPR018095">
    <property type="entry name" value="Thymidylate_kin_CS"/>
</dbReference>
<reference evidence="14 16" key="2">
    <citation type="submission" date="2017-03" db="EMBL/GenBank/DDBJ databases">
        <title>Complete sequence of Clostridium formicaceticum DSM 92.</title>
        <authorList>
            <person name="Poehlein A."/>
            <person name="Karl M."/>
            <person name="Bengelsdorf F.R."/>
            <person name="Duerre P."/>
            <person name="Daniel R."/>
        </authorList>
    </citation>
    <scope>NUCLEOTIDE SEQUENCE [LARGE SCALE GENOMIC DNA]</scope>
    <source>
        <strain evidence="14 16">DSM 92</strain>
    </source>
</reference>
<comment type="similarity">
    <text evidence="1 11">Belongs to the thymidylate kinase family.</text>
</comment>
<comment type="catalytic activity">
    <reaction evidence="9 11">
        <text>dTMP + ATP = dTDP + ADP</text>
        <dbReference type="Rhea" id="RHEA:13517"/>
        <dbReference type="ChEBI" id="CHEBI:30616"/>
        <dbReference type="ChEBI" id="CHEBI:58369"/>
        <dbReference type="ChEBI" id="CHEBI:63528"/>
        <dbReference type="ChEBI" id="CHEBI:456216"/>
        <dbReference type="EC" id="2.7.4.9"/>
    </reaction>
</comment>
<evidence type="ECO:0000256" key="3">
    <source>
        <dbReference type="ARBA" id="ARBA00017144"/>
    </source>
</evidence>
<name>A0AAC9RK87_9CLOT</name>
<reference evidence="13 15" key="1">
    <citation type="submission" date="2016-10" db="EMBL/GenBank/DDBJ databases">
        <title>Complete Genome Sequence of Acetogen Clostridium formicoaceticum ATCC 27076.</title>
        <authorList>
            <person name="Bao T."/>
            <person name="Cheng C."/>
            <person name="Zhao J."/>
            <person name="Yang S.-T."/>
            <person name="Wang J."/>
            <person name="Wang M."/>
        </authorList>
    </citation>
    <scope>NUCLEOTIDE SEQUENCE [LARGE SCALE GENOMIC DNA]</scope>
    <source>
        <strain evidence="13 15">ATCC 27076</strain>
    </source>
</reference>
<evidence type="ECO:0000256" key="8">
    <source>
        <dbReference type="ARBA" id="ARBA00022840"/>
    </source>
</evidence>
<evidence type="ECO:0000313" key="14">
    <source>
        <dbReference type="EMBL" id="ARE85760.1"/>
    </source>
</evidence>
<dbReference type="AlphaFoldDB" id="A0AAC9RK87"/>
<dbReference type="GO" id="GO:0005524">
    <property type="term" value="F:ATP binding"/>
    <property type="evidence" value="ECO:0007669"/>
    <property type="project" value="UniProtKB-UniRule"/>
</dbReference>
<evidence type="ECO:0000256" key="2">
    <source>
        <dbReference type="ARBA" id="ARBA00012980"/>
    </source>
</evidence>
<keyword evidence="7 11" id="KW-0418">Kinase</keyword>
<dbReference type="InterPro" id="IPR027417">
    <property type="entry name" value="P-loop_NTPase"/>
</dbReference>
<dbReference type="PANTHER" id="PTHR10344">
    <property type="entry name" value="THYMIDYLATE KINASE"/>
    <property type="match status" value="1"/>
</dbReference>
<dbReference type="KEGG" id="cfm:BJL90_05925"/>
<dbReference type="PANTHER" id="PTHR10344:SF4">
    <property type="entry name" value="UMP-CMP KINASE 2, MITOCHONDRIAL"/>
    <property type="match status" value="1"/>
</dbReference>
<comment type="function">
    <text evidence="10 11">Phosphorylation of dTMP to form dTDP in both de novo and salvage pathways of dTTP synthesis.</text>
</comment>
<evidence type="ECO:0000313" key="15">
    <source>
        <dbReference type="Proteomes" id="UP000177894"/>
    </source>
</evidence>
<dbReference type="Gene3D" id="3.40.50.300">
    <property type="entry name" value="P-loop containing nucleotide triphosphate hydrolases"/>
    <property type="match status" value="1"/>
</dbReference>
<evidence type="ECO:0000256" key="9">
    <source>
        <dbReference type="ARBA" id="ARBA00048743"/>
    </source>
</evidence>
<dbReference type="NCBIfam" id="TIGR00041">
    <property type="entry name" value="DTMP_kinase"/>
    <property type="match status" value="1"/>
</dbReference>
<evidence type="ECO:0000256" key="6">
    <source>
        <dbReference type="ARBA" id="ARBA00022741"/>
    </source>
</evidence>
<organism evidence="14 16">
    <name type="scientific">Clostridium formicaceticum</name>
    <dbReference type="NCBI Taxonomy" id="1497"/>
    <lineage>
        <taxon>Bacteria</taxon>
        <taxon>Bacillati</taxon>
        <taxon>Bacillota</taxon>
        <taxon>Clostridia</taxon>
        <taxon>Eubacteriales</taxon>
        <taxon>Clostridiaceae</taxon>
        <taxon>Clostridium</taxon>
    </lineage>
</organism>
<feature type="binding site" evidence="11">
    <location>
        <begin position="11"/>
        <end position="18"/>
    </location>
    <ligand>
        <name>ATP</name>
        <dbReference type="ChEBI" id="CHEBI:30616"/>
    </ligand>
</feature>
<dbReference type="RefSeq" id="WP_070965287.1">
    <property type="nucleotide sequence ID" value="NZ_CP017603.1"/>
</dbReference>
<evidence type="ECO:0000256" key="7">
    <source>
        <dbReference type="ARBA" id="ARBA00022777"/>
    </source>
</evidence>